<evidence type="ECO:0000256" key="5">
    <source>
        <dbReference type="ARBA" id="ARBA00022692"/>
    </source>
</evidence>
<dbReference type="InterPro" id="IPR038731">
    <property type="entry name" value="RgtA/B/C-like"/>
</dbReference>
<reference evidence="10 11" key="1">
    <citation type="journal article" date="2015" name="Nature">
        <title>rRNA introns, odd ribosomes, and small enigmatic genomes across a large radiation of phyla.</title>
        <authorList>
            <person name="Brown C.T."/>
            <person name="Hug L.A."/>
            <person name="Thomas B.C."/>
            <person name="Sharon I."/>
            <person name="Castelle C.J."/>
            <person name="Singh A."/>
            <person name="Wilkins M.J."/>
            <person name="Williams K.H."/>
            <person name="Banfield J.F."/>
        </authorList>
    </citation>
    <scope>NUCLEOTIDE SEQUENCE [LARGE SCALE GENOMIC DNA]</scope>
</reference>
<evidence type="ECO:0000256" key="6">
    <source>
        <dbReference type="ARBA" id="ARBA00022989"/>
    </source>
</evidence>
<evidence type="ECO:0000256" key="3">
    <source>
        <dbReference type="ARBA" id="ARBA00022676"/>
    </source>
</evidence>
<comment type="subcellular location">
    <subcellularLocation>
        <location evidence="1">Cell membrane</location>
        <topology evidence="1">Multi-pass membrane protein</topology>
    </subcellularLocation>
</comment>
<evidence type="ECO:0000313" key="11">
    <source>
        <dbReference type="Proteomes" id="UP000034803"/>
    </source>
</evidence>
<organism evidence="10 11">
    <name type="scientific">Candidatus Woesebacteria bacterium GW2011_GWC2_31_9</name>
    <dbReference type="NCBI Taxonomy" id="1618586"/>
    <lineage>
        <taxon>Bacteria</taxon>
        <taxon>Candidatus Woeseibacteriota</taxon>
    </lineage>
</organism>
<evidence type="ECO:0000313" key="10">
    <source>
        <dbReference type="EMBL" id="KKP31335.1"/>
    </source>
</evidence>
<evidence type="ECO:0000256" key="1">
    <source>
        <dbReference type="ARBA" id="ARBA00004651"/>
    </source>
</evidence>
<dbReference type="GO" id="GO:0005886">
    <property type="term" value="C:plasma membrane"/>
    <property type="evidence" value="ECO:0007669"/>
    <property type="project" value="UniProtKB-SubCell"/>
</dbReference>
<evidence type="ECO:0000256" key="4">
    <source>
        <dbReference type="ARBA" id="ARBA00022679"/>
    </source>
</evidence>
<accession>A0A0G0AXP9</accession>
<name>A0A0G0AXP9_9BACT</name>
<dbReference type="EMBL" id="LBOI01000011">
    <property type="protein sequence ID" value="KKP31335.1"/>
    <property type="molecule type" value="Genomic_DNA"/>
</dbReference>
<sequence length="507" mass="58955">MKISLRYKFFILLLIAFLPRIVGLSKHSIFADEVTWMVRGKGVYAAIHSRIFYYFDNGWWLDKTTSEPIGLPMSFLGGVAMSYLSPGYSNYSLNITKDFIATRIPSVFVGSLFVPIFYLLLRKHIDDKLAFITSLLMSLDPISIALSRWFHQDMALMIFSSLSLLTFIYKKNKITTIVSAFLAAMAILTKPQGFLVPITLIIFSCVQFLTTKKVNIKKFIFWLILTSIFIVLFFPFLWNEPINGIIQYLAIQYTNAVNGQITFFNGNITTNPLWYYYFAIFPFRIPESIFIGFIIGFILTLFGFKKGFIKNSFVQIALIYSILFITVISISSKKLGIRYLFAVWPYIYVLATYGLFKLSDKLKWINKKIFWIVVFVFQVWGIVKFYPSYYLFYNHFITPQKMQNLESIAFCDSVKPAIEYLEPNLYHGIIIMLMGCDSTINYYTGNTIKSVYNVNDNPNYIIEENYDAQLNPNRVLQIENSEYKKIKEIYFRGLIIAKIYQKPSDIQ</sequence>
<feature type="transmembrane region" description="Helical" evidence="8">
    <location>
        <begin position="313"/>
        <end position="331"/>
    </location>
</feature>
<feature type="transmembrane region" description="Helical" evidence="8">
    <location>
        <begin position="194"/>
        <end position="210"/>
    </location>
</feature>
<keyword evidence="6 8" id="KW-1133">Transmembrane helix</keyword>
<dbReference type="GO" id="GO:0016763">
    <property type="term" value="F:pentosyltransferase activity"/>
    <property type="evidence" value="ECO:0007669"/>
    <property type="project" value="TreeGrafter"/>
</dbReference>
<feature type="transmembrane region" description="Helical" evidence="8">
    <location>
        <begin position="219"/>
        <end position="238"/>
    </location>
</feature>
<dbReference type="PANTHER" id="PTHR33908">
    <property type="entry name" value="MANNOSYLTRANSFERASE YKCB-RELATED"/>
    <property type="match status" value="1"/>
</dbReference>
<keyword evidence="2" id="KW-1003">Cell membrane</keyword>
<dbReference type="GO" id="GO:0009103">
    <property type="term" value="P:lipopolysaccharide biosynthetic process"/>
    <property type="evidence" value="ECO:0007669"/>
    <property type="project" value="UniProtKB-ARBA"/>
</dbReference>
<feature type="domain" description="Glycosyltransferase RgtA/B/C/D-like" evidence="9">
    <location>
        <begin position="98"/>
        <end position="238"/>
    </location>
</feature>
<feature type="transmembrane region" description="Helical" evidence="8">
    <location>
        <begin position="100"/>
        <end position="118"/>
    </location>
</feature>
<keyword evidence="4" id="KW-0808">Transferase</keyword>
<evidence type="ECO:0000259" key="9">
    <source>
        <dbReference type="Pfam" id="PF13231"/>
    </source>
</evidence>
<dbReference type="Proteomes" id="UP000034803">
    <property type="component" value="Unassembled WGS sequence"/>
</dbReference>
<keyword evidence="7 8" id="KW-0472">Membrane</keyword>
<evidence type="ECO:0000256" key="8">
    <source>
        <dbReference type="SAM" id="Phobius"/>
    </source>
</evidence>
<dbReference type="InterPro" id="IPR050297">
    <property type="entry name" value="LipidA_mod_glycosyltrf_83"/>
</dbReference>
<dbReference type="Pfam" id="PF13231">
    <property type="entry name" value="PMT_2"/>
    <property type="match status" value="1"/>
</dbReference>
<feature type="transmembrane region" description="Helical" evidence="8">
    <location>
        <begin position="130"/>
        <end position="151"/>
    </location>
</feature>
<feature type="transmembrane region" description="Helical" evidence="8">
    <location>
        <begin position="337"/>
        <end position="356"/>
    </location>
</feature>
<gene>
    <name evidence="10" type="ORF">UR21_C0011G0016</name>
</gene>
<feature type="transmembrane region" description="Helical" evidence="8">
    <location>
        <begin position="368"/>
        <end position="386"/>
    </location>
</feature>
<dbReference type="AlphaFoldDB" id="A0A0G0AXP9"/>
<dbReference type="PANTHER" id="PTHR33908:SF11">
    <property type="entry name" value="MEMBRANE PROTEIN"/>
    <property type="match status" value="1"/>
</dbReference>
<protein>
    <recommendedName>
        <fullName evidence="9">Glycosyltransferase RgtA/B/C/D-like domain-containing protein</fullName>
    </recommendedName>
</protein>
<comment type="caution">
    <text evidence="10">The sequence shown here is derived from an EMBL/GenBank/DDBJ whole genome shotgun (WGS) entry which is preliminary data.</text>
</comment>
<evidence type="ECO:0000256" key="7">
    <source>
        <dbReference type="ARBA" id="ARBA00023136"/>
    </source>
</evidence>
<keyword evidence="5 8" id="KW-0812">Transmembrane</keyword>
<keyword evidence="3" id="KW-0328">Glycosyltransferase</keyword>
<proteinExistence type="predicted"/>
<evidence type="ECO:0000256" key="2">
    <source>
        <dbReference type="ARBA" id="ARBA00022475"/>
    </source>
</evidence>
<feature type="transmembrane region" description="Helical" evidence="8">
    <location>
        <begin position="274"/>
        <end position="301"/>
    </location>
</feature>